<proteinExistence type="predicted"/>
<feature type="compositionally biased region" description="Basic and acidic residues" evidence="1">
    <location>
        <begin position="13"/>
        <end position="22"/>
    </location>
</feature>
<accession>A0A444V6N4</accession>
<dbReference type="Proteomes" id="UP000289886">
    <property type="component" value="Unassembled WGS sequence"/>
</dbReference>
<name>A0A444V6N4_ACIRT</name>
<feature type="region of interest" description="Disordered" evidence="1">
    <location>
        <begin position="34"/>
        <end position="71"/>
    </location>
</feature>
<evidence type="ECO:0000313" key="3">
    <source>
        <dbReference type="Proteomes" id="UP000289886"/>
    </source>
</evidence>
<protein>
    <submittedName>
        <fullName evidence="2">Uncharacterized protein</fullName>
    </submittedName>
</protein>
<evidence type="ECO:0000313" key="2">
    <source>
        <dbReference type="EMBL" id="RXM96010.1"/>
    </source>
</evidence>
<sequence length="169" mass="19130">MRAFKGGSVHKTSPKDHQVGGRDHVKMRHLHEDASNRKPNGALQHNGIHSTAKAQPVTAKERSVDSSGSAKSGDSLVQYLWAHACERDAVQYLWARACERDAVQYLRAHTCERDAVQYLRARACERDAVQYLRARACERDAVQYLRARACERDAVQYLRARACERDAVK</sequence>
<organism evidence="2 3">
    <name type="scientific">Acipenser ruthenus</name>
    <name type="common">Sterlet sturgeon</name>
    <dbReference type="NCBI Taxonomy" id="7906"/>
    <lineage>
        <taxon>Eukaryota</taxon>
        <taxon>Metazoa</taxon>
        <taxon>Chordata</taxon>
        <taxon>Craniata</taxon>
        <taxon>Vertebrata</taxon>
        <taxon>Euteleostomi</taxon>
        <taxon>Actinopterygii</taxon>
        <taxon>Chondrostei</taxon>
        <taxon>Acipenseriformes</taxon>
        <taxon>Acipenseridae</taxon>
        <taxon>Acipenser</taxon>
    </lineage>
</organism>
<reference evidence="2 3" key="1">
    <citation type="submission" date="2019-01" db="EMBL/GenBank/DDBJ databases">
        <title>Draft Genome and Complete Hox-Cluster Characterization of the Sterlet Sturgeon (Acipenser ruthenus).</title>
        <authorList>
            <person name="Wei Q."/>
        </authorList>
    </citation>
    <scope>NUCLEOTIDE SEQUENCE [LARGE SCALE GENOMIC DNA]</scope>
    <source>
        <strain evidence="2">WHYD16114868_AA</strain>
        <tissue evidence="2">Blood</tissue>
    </source>
</reference>
<keyword evidence="3" id="KW-1185">Reference proteome</keyword>
<dbReference type="EMBL" id="SCEB01001938">
    <property type="protein sequence ID" value="RXM96010.1"/>
    <property type="molecule type" value="Genomic_DNA"/>
</dbReference>
<feature type="region of interest" description="Disordered" evidence="1">
    <location>
        <begin position="1"/>
        <end position="22"/>
    </location>
</feature>
<gene>
    <name evidence="2" type="ORF">EOD39_16211</name>
</gene>
<evidence type="ECO:0000256" key="1">
    <source>
        <dbReference type="SAM" id="MobiDB-lite"/>
    </source>
</evidence>
<comment type="caution">
    <text evidence="2">The sequence shown here is derived from an EMBL/GenBank/DDBJ whole genome shotgun (WGS) entry which is preliminary data.</text>
</comment>
<dbReference type="AlphaFoldDB" id="A0A444V6N4"/>